<accession>A0ABQ3M3F2</accession>
<gene>
    <name evidence="1" type="ORF">GCM10017774_13750</name>
</gene>
<proteinExistence type="predicted"/>
<comment type="caution">
    <text evidence="1">The sequence shown here is derived from an EMBL/GenBank/DDBJ whole genome shotgun (WGS) entry which is preliminary data.</text>
</comment>
<sequence length="81" mass="8403">MAFAVLVSWKTPREGAAGCALERHGGHRMIPLAGAQVVGRCHGVNLLGMLSNALHDNGIVVARRDGEGATTVRAESAGLSR</sequence>
<evidence type="ECO:0000313" key="1">
    <source>
        <dbReference type="EMBL" id="GHH32599.1"/>
    </source>
</evidence>
<organism evidence="1 2">
    <name type="scientific">Lentzea cavernae</name>
    <dbReference type="NCBI Taxonomy" id="2020703"/>
    <lineage>
        <taxon>Bacteria</taxon>
        <taxon>Bacillati</taxon>
        <taxon>Actinomycetota</taxon>
        <taxon>Actinomycetes</taxon>
        <taxon>Pseudonocardiales</taxon>
        <taxon>Pseudonocardiaceae</taxon>
        <taxon>Lentzea</taxon>
    </lineage>
</organism>
<dbReference type="EMBL" id="BNAR01000002">
    <property type="protein sequence ID" value="GHH32599.1"/>
    <property type="molecule type" value="Genomic_DNA"/>
</dbReference>
<dbReference type="Proteomes" id="UP000605568">
    <property type="component" value="Unassembled WGS sequence"/>
</dbReference>
<reference evidence="2" key="1">
    <citation type="journal article" date="2019" name="Int. J. Syst. Evol. Microbiol.">
        <title>The Global Catalogue of Microorganisms (GCM) 10K type strain sequencing project: providing services to taxonomists for standard genome sequencing and annotation.</title>
        <authorList>
            <consortium name="The Broad Institute Genomics Platform"/>
            <consortium name="The Broad Institute Genome Sequencing Center for Infectious Disease"/>
            <person name="Wu L."/>
            <person name="Ma J."/>
        </authorList>
    </citation>
    <scope>NUCLEOTIDE SEQUENCE [LARGE SCALE GENOMIC DNA]</scope>
    <source>
        <strain evidence="2">CGMCC 4.7367</strain>
    </source>
</reference>
<protein>
    <submittedName>
        <fullName evidence="1">Uncharacterized protein</fullName>
    </submittedName>
</protein>
<name>A0ABQ3M3F2_9PSEU</name>
<evidence type="ECO:0000313" key="2">
    <source>
        <dbReference type="Proteomes" id="UP000605568"/>
    </source>
</evidence>
<keyword evidence="2" id="KW-1185">Reference proteome</keyword>